<keyword evidence="9" id="KW-1185">Reference proteome</keyword>
<feature type="transmembrane region" description="Helical" evidence="6">
    <location>
        <begin position="119"/>
        <end position="136"/>
    </location>
</feature>
<comment type="similarity">
    <text evidence="2">Belongs to the EamA transporter family.</text>
</comment>
<proteinExistence type="inferred from homology"/>
<dbReference type="AlphaFoldDB" id="A0A521FBU8"/>
<dbReference type="InterPro" id="IPR000620">
    <property type="entry name" value="EamA_dom"/>
</dbReference>
<feature type="transmembrane region" description="Helical" evidence="6">
    <location>
        <begin position="38"/>
        <end position="56"/>
    </location>
</feature>
<dbReference type="InterPro" id="IPR037185">
    <property type="entry name" value="EmrE-like"/>
</dbReference>
<feature type="transmembrane region" description="Helical" evidence="6">
    <location>
        <begin position="173"/>
        <end position="192"/>
    </location>
</feature>
<dbReference type="Pfam" id="PF00892">
    <property type="entry name" value="EamA"/>
    <property type="match status" value="1"/>
</dbReference>
<keyword evidence="3 6" id="KW-0812">Transmembrane</keyword>
<feature type="transmembrane region" description="Helical" evidence="6">
    <location>
        <begin position="94"/>
        <end position="112"/>
    </location>
</feature>
<accession>A0A521FBU8</accession>
<dbReference type="Gene3D" id="1.10.3730.20">
    <property type="match status" value="1"/>
</dbReference>
<evidence type="ECO:0000256" key="6">
    <source>
        <dbReference type="SAM" id="Phobius"/>
    </source>
</evidence>
<dbReference type="SUPFAM" id="SSF103481">
    <property type="entry name" value="Multidrug resistance efflux transporter EmrE"/>
    <property type="match status" value="2"/>
</dbReference>
<evidence type="ECO:0000256" key="3">
    <source>
        <dbReference type="ARBA" id="ARBA00022692"/>
    </source>
</evidence>
<feature type="transmembrane region" description="Helical" evidence="6">
    <location>
        <begin position="259"/>
        <end position="279"/>
    </location>
</feature>
<keyword evidence="4 6" id="KW-1133">Transmembrane helix</keyword>
<evidence type="ECO:0000256" key="5">
    <source>
        <dbReference type="ARBA" id="ARBA00023136"/>
    </source>
</evidence>
<organism evidence="8 9">
    <name type="scientific">Pedobacter westerhofensis</name>
    <dbReference type="NCBI Taxonomy" id="425512"/>
    <lineage>
        <taxon>Bacteria</taxon>
        <taxon>Pseudomonadati</taxon>
        <taxon>Bacteroidota</taxon>
        <taxon>Sphingobacteriia</taxon>
        <taxon>Sphingobacteriales</taxon>
        <taxon>Sphingobacteriaceae</taxon>
        <taxon>Pedobacter</taxon>
    </lineage>
</organism>
<evidence type="ECO:0000256" key="4">
    <source>
        <dbReference type="ARBA" id="ARBA00022989"/>
    </source>
</evidence>
<evidence type="ECO:0000313" key="9">
    <source>
        <dbReference type="Proteomes" id="UP000320300"/>
    </source>
</evidence>
<protein>
    <submittedName>
        <fullName evidence="8">Inner membrane transporter RhtA</fullName>
    </submittedName>
</protein>
<gene>
    <name evidence="8" type="ORF">SAMN06265348_11160</name>
</gene>
<feature type="transmembrane region" description="Helical" evidence="6">
    <location>
        <begin position="68"/>
        <end position="88"/>
    </location>
</feature>
<reference evidence="8 9" key="1">
    <citation type="submission" date="2017-05" db="EMBL/GenBank/DDBJ databases">
        <authorList>
            <person name="Varghese N."/>
            <person name="Submissions S."/>
        </authorList>
    </citation>
    <scope>NUCLEOTIDE SEQUENCE [LARGE SCALE GENOMIC DNA]</scope>
    <source>
        <strain evidence="8 9">DSM 19036</strain>
    </source>
</reference>
<dbReference type="Proteomes" id="UP000320300">
    <property type="component" value="Unassembled WGS sequence"/>
</dbReference>
<feature type="transmembrane region" description="Helical" evidence="6">
    <location>
        <begin position="233"/>
        <end position="253"/>
    </location>
</feature>
<dbReference type="PANTHER" id="PTHR32322">
    <property type="entry name" value="INNER MEMBRANE TRANSPORTER"/>
    <property type="match status" value="1"/>
</dbReference>
<evidence type="ECO:0000256" key="2">
    <source>
        <dbReference type="ARBA" id="ARBA00007362"/>
    </source>
</evidence>
<dbReference type="RefSeq" id="WP_142530045.1">
    <property type="nucleotide sequence ID" value="NZ_CBCSJO010000001.1"/>
</dbReference>
<feature type="domain" description="EamA" evidence="7">
    <location>
        <begin position="143"/>
        <end position="274"/>
    </location>
</feature>
<evidence type="ECO:0000313" key="8">
    <source>
        <dbReference type="EMBL" id="SMO93554.1"/>
    </source>
</evidence>
<evidence type="ECO:0000259" key="7">
    <source>
        <dbReference type="Pfam" id="PF00892"/>
    </source>
</evidence>
<sequence length="286" mass="30076">MSKFKLTVPPFPAVILAILSVQVGAAFAKSLFPVLGATGTSTVRIGISALILIIFNRPDIRKLSAVQWKAVIPYGLCLGAMNGIFYLALTRIPLGLAVALEFIGPLMLSVLTSKRRIDYLWPLLAIAGIGLITPWNGTGVDLYGTVLALLAGVFWAGYIVLGQRTSVVIDGAQAVSIGMIFALLIVLPFGIAEGNLTNFTFAMIPAAIALGLLCSAIPFSLEIGALKHIPAKTFSILMSLEPAVAAVCGLIFLKEVLSLLEWLAIVLVVAASLGATLTGKPEKHIA</sequence>
<dbReference type="GO" id="GO:0016020">
    <property type="term" value="C:membrane"/>
    <property type="evidence" value="ECO:0007669"/>
    <property type="project" value="UniProtKB-SubCell"/>
</dbReference>
<evidence type="ECO:0000256" key="1">
    <source>
        <dbReference type="ARBA" id="ARBA00004141"/>
    </source>
</evidence>
<dbReference type="InterPro" id="IPR050638">
    <property type="entry name" value="AA-Vitamin_Transporters"/>
</dbReference>
<name>A0A521FBU8_9SPHI</name>
<keyword evidence="5 6" id="KW-0472">Membrane</keyword>
<dbReference type="OrthoDB" id="9815120at2"/>
<dbReference type="EMBL" id="FXTN01000011">
    <property type="protein sequence ID" value="SMO93554.1"/>
    <property type="molecule type" value="Genomic_DNA"/>
</dbReference>
<feature type="transmembrane region" description="Helical" evidence="6">
    <location>
        <begin position="198"/>
        <end position="221"/>
    </location>
</feature>
<feature type="transmembrane region" description="Helical" evidence="6">
    <location>
        <begin position="142"/>
        <end position="161"/>
    </location>
</feature>
<comment type="subcellular location">
    <subcellularLocation>
        <location evidence="1">Membrane</location>
        <topology evidence="1">Multi-pass membrane protein</topology>
    </subcellularLocation>
</comment>
<dbReference type="PANTHER" id="PTHR32322:SF2">
    <property type="entry name" value="EAMA DOMAIN-CONTAINING PROTEIN"/>
    <property type="match status" value="1"/>
</dbReference>